<evidence type="ECO:0000259" key="2">
    <source>
        <dbReference type="PROSITE" id="PS50858"/>
    </source>
</evidence>
<dbReference type="Gene3D" id="1.10.3970.10">
    <property type="entry name" value="BSD domain"/>
    <property type="match status" value="1"/>
</dbReference>
<dbReference type="WBParaSite" id="TASK_0000647901-mRNA-1">
    <property type="protein sequence ID" value="TASK_0000647901-mRNA-1"/>
    <property type="gene ID" value="TASK_0000647901"/>
</dbReference>
<dbReference type="InterPro" id="IPR035925">
    <property type="entry name" value="BSD_dom_sf"/>
</dbReference>
<dbReference type="AlphaFoldDB" id="A0A0R3W829"/>
<dbReference type="GO" id="GO:0048172">
    <property type="term" value="P:regulation of short-term neuronal synaptic plasticity"/>
    <property type="evidence" value="ECO:0007669"/>
    <property type="project" value="TreeGrafter"/>
</dbReference>
<feature type="compositionally biased region" description="Polar residues" evidence="1">
    <location>
        <begin position="25"/>
        <end position="43"/>
    </location>
</feature>
<feature type="region of interest" description="Disordered" evidence="1">
    <location>
        <begin position="25"/>
        <end position="46"/>
    </location>
</feature>
<feature type="compositionally biased region" description="Polar residues" evidence="1">
    <location>
        <begin position="240"/>
        <end position="252"/>
    </location>
</feature>
<keyword evidence="4" id="KW-1185">Reference proteome</keyword>
<dbReference type="PANTHER" id="PTHR16019">
    <property type="entry name" value="SYNAPSE-ASSOCIATED PROTEIN"/>
    <property type="match status" value="1"/>
</dbReference>
<reference evidence="5" key="1">
    <citation type="submission" date="2017-02" db="UniProtKB">
        <authorList>
            <consortium name="WormBaseParasite"/>
        </authorList>
    </citation>
    <scope>IDENTIFICATION</scope>
</reference>
<feature type="domain" description="BSD" evidence="2">
    <location>
        <begin position="189"/>
        <end position="229"/>
    </location>
</feature>
<evidence type="ECO:0000313" key="3">
    <source>
        <dbReference type="EMBL" id="VDK36794.1"/>
    </source>
</evidence>
<dbReference type="GO" id="GO:0038203">
    <property type="term" value="P:TORC2 signaling"/>
    <property type="evidence" value="ECO:0007669"/>
    <property type="project" value="TreeGrafter"/>
</dbReference>
<accession>A0A0R3W829</accession>
<dbReference type="SUPFAM" id="SSF140383">
    <property type="entry name" value="BSD domain-like"/>
    <property type="match status" value="1"/>
</dbReference>
<gene>
    <name evidence="3" type="ORF">TASK_LOCUS6480</name>
</gene>
<dbReference type="PANTHER" id="PTHR16019:SF6">
    <property type="entry name" value="SYNAPSE-ASSOCIATED PROTEIN 1"/>
    <property type="match status" value="1"/>
</dbReference>
<feature type="compositionally biased region" description="Low complexity" evidence="1">
    <location>
        <begin position="253"/>
        <end position="265"/>
    </location>
</feature>
<evidence type="ECO:0000256" key="1">
    <source>
        <dbReference type="SAM" id="MobiDB-lite"/>
    </source>
</evidence>
<reference evidence="3 4" key="2">
    <citation type="submission" date="2018-11" db="EMBL/GenBank/DDBJ databases">
        <authorList>
            <consortium name="Pathogen Informatics"/>
        </authorList>
    </citation>
    <scope>NUCLEOTIDE SEQUENCE [LARGE SCALE GENOMIC DNA]</scope>
</reference>
<dbReference type="Pfam" id="PF03909">
    <property type="entry name" value="BSD"/>
    <property type="match status" value="1"/>
</dbReference>
<dbReference type="EMBL" id="UYRS01018505">
    <property type="protein sequence ID" value="VDK36794.1"/>
    <property type="molecule type" value="Genomic_DNA"/>
</dbReference>
<dbReference type="InterPro" id="IPR051494">
    <property type="entry name" value="BSD_domain-containing"/>
</dbReference>
<evidence type="ECO:0000313" key="4">
    <source>
        <dbReference type="Proteomes" id="UP000282613"/>
    </source>
</evidence>
<feature type="region of interest" description="Disordered" evidence="1">
    <location>
        <begin position="239"/>
        <end position="301"/>
    </location>
</feature>
<name>A0A0R3W829_TAEAS</name>
<dbReference type="Proteomes" id="UP000282613">
    <property type="component" value="Unassembled WGS sequence"/>
</dbReference>
<organism evidence="5">
    <name type="scientific">Taenia asiatica</name>
    <name type="common">Asian tapeworm</name>
    <dbReference type="NCBI Taxonomy" id="60517"/>
    <lineage>
        <taxon>Eukaryota</taxon>
        <taxon>Metazoa</taxon>
        <taxon>Spiralia</taxon>
        <taxon>Lophotrochozoa</taxon>
        <taxon>Platyhelminthes</taxon>
        <taxon>Cestoda</taxon>
        <taxon>Eucestoda</taxon>
        <taxon>Cyclophyllidea</taxon>
        <taxon>Taeniidae</taxon>
        <taxon>Taenia</taxon>
    </lineage>
</organism>
<dbReference type="PROSITE" id="PS50858">
    <property type="entry name" value="BSD"/>
    <property type="match status" value="1"/>
</dbReference>
<dbReference type="STRING" id="60517.A0A0R3W829"/>
<dbReference type="GO" id="GO:0005794">
    <property type="term" value="C:Golgi apparatus"/>
    <property type="evidence" value="ECO:0007669"/>
    <property type="project" value="TreeGrafter"/>
</dbReference>
<proteinExistence type="predicted"/>
<dbReference type="GO" id="GO:0005634">
    <property type="term" value="C:nucleus"/>
    <property type="evidence" value="ECO:0007669"/>
    <property type="project" value="TreeGrafter"/>
</dbReference>
<dbReference type="OrthoDB" id="47923at2759"/>
<protein>
    <submittedName>
        <fullName evidence="5">BSD domain-containing protein</fullName>
    </submittedName>
</protein>
<dbReference type="SMART" id="SM00751">
    <property type="entry name" value="BSD"/>
    <property type="match status" value="1"/>
</dbReference>
<dbReference type="InterPro" id="IPR005607">
    <property type="entry name" value="BSD_dom"/>
</dbReference>
<evidence type="ECO:0000313" key="5">
    <source>
        <dbReference type="WBParaSite" id="TASK_0000647901-mRNA-1"/>
    </source>
</evidence>
<sequence>MMLSSLRSYLSGQFFSETTELQNSDKLSATSQNSVQEAETGHTSCGDDKLVSGLKGDILLLIIVLIEMMALAVESSTKLADGLKNTAKQISEKITSSAPFVEFDQAQSDFVSTKNKEGCEADTILSTPDFLLLISSGGKGCDEKDKKRQQRVKEQVLRLSLEEQNFLRPPPHGSCFQWNQKLARQYIPIARALLQEDPNLAALRFRLVPRRVKEDDFWRNYFYRVSLIRQSEDLPGEIIPSTSKPVANNGSQGEPTAAAETEAGAKPVVKGPDQPAKAKTEGDAAPEEGDPKHSLSPPVSSPIALSLASDLSVDVIEAELMLEGSDLENSVVIDDNLEREIMAELNDLEV</sequence>